<evidence type="ECO:0000313" key="3">
    <source>
        <dbReference type="EMBL" id="KAL1594543.1"/>
    </source>
</evidence>
<evidence type="ECO:0000313" key="4">
    <source>
        <dbReference type="Proteomes" id="UP001521785"/>
    </source>
</evidence>
<proteinExistence type="predicted"/>
<feature type="transmembrane region" description="Helical" evidence="2">
    <location>
        <begin position="80"/>
        <end position="105"/>
    </location>
</feature>
<organism evidence="3 4">
    <name type="scientific">Paraconiothyrium brasiliense</name>
    <dbReference type="NCBI Taxonomy" id="300254"/>
    <lineage>
        <taxon>Eukaryota</taxon>
        <taxon>Fungi</taxon>
        <taxon>Dikarya</taxon>
        <taxon>Ascomycota</taxon>
        <taxon>Pezizomycotina</taxon>
        <taxon>Dothideomycetes</taxon>
        <taxon>Pleosporomycetidae</taxon>
        <taxon>Pleosporales</taxon>
        <taxon>Massarineae</taxon>
        <taxon>Didymosphaeriaceae</taxon>
        <taxon>Paraconiothyrium</taxon>
    </lineage>
</organism>
<keyword evidence="2" id="KW-0472">Membrane</keyword>
<feature type="region of interest" description="Disordered" evidence="1">
    <location>
        <begin position="142"/>
        <end position="207"/>
    </location>
</feature>
<feature type="transmembrane region" description="Helical" evidence="2">
    <location>
        <begin position="12"/>
        <end position="36"/>
    </location>
</feature>
<comment type="caution">
    <text evidence="3">The sequence shown here is derived from an EMBL/GenBank/DDBJ whole genome shotgun (WGS) entry which is preliminary data.</text>
</comment>
<keyword evidence="4" id="KW-1185">Reference proteome</keyword>
<feature type="compositionally biased region" description="Acidic residues" evidence="1">
    <location>
        <begin position="180"/>
        <end position="191"/>
    </location>
</feature>
<dbReference type="Proteomes" id="UP001521785">
    <property type="component" value="Unassembled WGS sequence"/>
</dbReference>
<reference evidence="3 4" key="1">
    <citation type="submission" date="2024-02" db="EMBL/GenBank/DDBJ databases">
        <title>De novo assembly and annotation of 12 fungi associated with fruit tree decline syndrome in Ontario, Canada.</title>
        <authorList>
            <person name="Sulman M."/>
            <person name="Ellouze W."/>
            <person name="Ilyukhin E."/>
        </authorList>
    </citation>
    <scope>NUCLEOTIDE SEQUENCE [LARGE SCALE GENOMIC DNA]</scope>
    <source>
        <strain evidence="3 4">M42-189</strain>
    </source>
</reference>
<feature type="compositionally biased region" description="Basic and acidic residues" evidence="1">
    <location>
        <begin position="153"/>
        <end position="166"/>
    </location>
</feature>
<gene>
    <name evidence="3" type="ORF">SLS60_010303</name>
</gene>
<name>A0ABR3QRB6_9PLEO</name>
<dbReference type="EMBL" id="JAKJXO020000017">
    <property type="protein sequence ID" value="KAL1594543.1"/>
    <property type="molecule type" value="Genomic_DNA"/>
</dbReference>
<evidence type="ECO:0000256" key="2">
    <source>
        <dbReference type="SAM" id="Phobius"/>
    </source>
</evidence>
<evidence type="ECO:0000256" key="1">
    <source>
        <dbReference type="SAM" id="MobiDB-lite"/>
    </source>
</evidence>
<feature type="transmembrane region" description="Helical" evidence="2">
    <location>
        <begin position="111"/>
        <end position="130"/>
    </location>
</feature>
<sequence length="207" mass="23774">MAKPTIDWKKGILFPVWIIRVCLILVIIIGFSLAMGSNYDNARRIFRYPAAVTFLFFTVLILSLDVVQILLWARDKLDPAYFVGLTVFQTAFWGLVLLMDIILIAKKEQSARAVGLLYFGLFIYALRGYMKLRRLAKRGHYAPASNTDTPAVTERRYSESTFDRKDKQHRSPMYRGGDLGESEPLDTEYDEPMERYVDRPTNSGTDV</sequence>
<accession>A0ABR3QRB6</accession>
<protein>
    <recommendedName>
        <fullName evidence="5">MARVEL domain-containing protein</fullName>
    </recommendedName>
</protein>
<feature type="transmembrane region" description="Helical" evidence="2">
    <location>
        <begin position="48"/>
        <end position="73"/>
    </location>
</feature>
<keyword evidence="2" id="KW-1133">Transmembrane helix</keyword>
<keyword evidence="2" id="KW-0812">Transmembrane</keyword>
<evidence type="ECO:0008006" key="5">
    <source>
        <dbReference type="Google" id="ProtNLM"/>
    </source>
</evidence>